<dbReference type="EMBL" id="CYKH01001940">
    <property type="protein sequence ID" value="CUG91545.1"/>
    <property type="molecule type" value="Genomic_DNA"/>
</dbReference>
<evidence type="ECO:0000313" key="5">
    <source>
        <dbReference type="EMBL" id="CUG91545.1"/>
    </source>
</evidence>
<dbReference type="Pfam" id="PF05724">
    <property type="entry name" value="TPMT"/>
    <property type="match status" value="2"/>
</dbReference>
<dbReference type="PROSITE" id="PS51585">
    <property type="entry name" value="SAM_MT_TPMT"/>
    <property type="match status" value="1"/>
</dbReference>
<proteinExistence type="predicted"/>
<keyword evidence="2 5" id="KW-0808">Transferase</keyword>
<evidence type="ECO:0000256" key="4">
    <source>
        <dbReference type="SAM" id="MobiDB-lite"/>
    </source>
</evidence>
<dbReference type="VEuPathDB" id="TriTrypDB:BSAL_32615"/>
<feature type="region of interest" description="Disordered" evidence="4">
    <location>
        <begin position="1"/>
        <end position="22"/>
    </location>
</feature>
<dbReference type="SUPFAM" id="SSF53335">
    <property type="entry name" value="S-adenosyl-L-methionine-dependent methyltransferases"/>
    <property type="match status" value="1"/>
</dbReference>
<evidence type="ECO:0000256" key="1">
    <source>
        <dbReference type="ARBA" id="ARBA00022603"/>
    </source>
</evidence>
<evidence type="ECO:0000256" key="2">
    <source>
        <dbReference type="ARBA" id="ARBA00022679"/>
    </source>
</evidence>
<reference evidence="6" key="1">
    <citation type="submission" date="2015-09" db="EMBL/GenBank/DDBJ databases">
        <authorList>
            <consortium name="Pathogen Informatics"/>
        </authorList>
    </citation>
    <scope>NUCLEOTIDE SEQUENCE [LARGE SCALE GENOMIC DNA]</scope>
    <source>
        <strain evidence="6">Lake Konstanz</strain>
    </source>
</reference>
<evidence type="ECO:0000256" key="3">
    <source>
        <dbReference type="ARBA" id="ARBA00022691"/>
    </source>
</evidence>
<gene>
    <name evidence="5" type="ORF">BSAL_32615</name>
</gene>
<sequence>MALSSDHVPPPPAAGWKPQPDELQEDNMKSYWERAWNVQQTGWKAFEVSKPFHDNMSNVLRTLLHPAGDKRAVADDTDRASQAIRDAVKGKRVLVPLCGDTYALRYFADQGAASVVGVDLAITAIEQNAASNFPESDGFTVSRDVVDVCTTTPPATGGEADITSTTIITRFTITAVRPTLPEKMGEEQQAAPTTVITLLAGSLFDIPTELFGGPFDIVYDRAAMVALPPTLRSTYVRTLVSLAPRGGGGVDVPPVVVIGDDSSAAQAKKSMLVVLELVRRRRDPPDALLRGPPFDIPVEEVRQLYCCAAMRDDISVVVVEDSKATAFAAGTPVAGDSLDVLPPFRFCLYAIVV</sequence>
<dbReference type="OrthoDB" id="276151at2759"/>
<evidence type="ECO:0000313" key="6">
    <source>
        <dbReference type="Proteomes" id="UP000051952"/>
    </source>
</evidence>
<dbReference type="PANTHER" id="PTHR10259:SF11">
    <property type="entry name" value="THIOPURINE S-METHYLTRANSFERASE"/>
    <property type="match status" value="1"/>
</dbReference>
<dbReference type="Gene3D" id="3.40.50.150">
    <property type="entry name" value="Vaccinia Virus protein VP39"/>
    <property type="match status" value="1"/>
</dbReference>
<dbReference type="OMA" id="MMAIPPD"/>
<dbReference type="GO" id="GO:0008119">
    <property type="term" value="F:thiopurine S-methyltransferase activity"/>
    <property type="evidence" value="ECO:0007669"/>
    <property type="project" value="TreeGrafter"/>
</dbReference>
<keyword evidence="6" id="KW-1185">Reference proteome</keyword>
<dbReference type="InterPro" id="IPR008854">
    <property type="entry name" value="TPMT"/>
</dbReference>
<dbReference type="PANTHER" id="PTHR10259">
    <property type="entry name" value="THIOPURINE S-METHYLTRANSFERASE"/>
    <property type="match status" value="1"/>
</dbReference>
<dbReference type="InterPro" id="IPR029063">
    <property type="entry name" value="SAM-dependent_MTases_sf"/>
</dbReference>
<keyword evidence="1 5" id="KW-0489">Methyltransferase</keyword>
<dbReference type="Proteomes" id="UP000051952">
    <property type="component" value="Unassembled WGS sequence"/>
</dbReference>
<name>A0A0S4JLN2_BODSA</name>
<dbReference type="GO" id="GO:0032259">
    <property type="term" value="P:methylation"/>
    <property type="evidence" value="ECO:0007669"/>
    <property type="project" value="UniProtKB-KW"/>
</dbReference>
<accession>A0A0S4JLN2</accession>
<protein>
    <submittedName>
        <fullName evidence="5">Thiopurine S-methyltransferase, putative</fullName>
    </submittedName>
</protein>
<dbReference type="AlphaFoldDB" id="A0A0S4JLN2"/>
<keyword evidence="3" id="KW-0949">S-adenosyl-L-methionine</keyword>
<organism evidence="5 6">
    <name type="scientific">Bodo saltans</name>
    <name type="common">Flagellated protozoan</name>
    <dbReference type="NCBI Taxonomy" id="75058"/>
    <lineage>
        <taxon>Eukaryota</taxon>
        <taxon>Discoba</taxon>
        <taxon>Euglenozoa</taxon>
        <taxon>Kinetoplastea</taxon>
        <taxon>Metakinetoplastina</taxon>
        <taxon>Eubodonida</taxon>
        <taxon>Bodonidae</taxon>
        <taxon>Bodo</taxon>
    </lineage>
</organism>